<keyword evidence="4" id="KW-1185">Reference proteome</keyword>
<evidence type="ECO:0000256" key="2">
    <source>
        <dbReference type="SAM" id="Coils"/>
    </source>
</evidence>
<evidence type="ECO:0000313" key="3">
    <source>
        <dbReference type="EMBL" id="NWS49614.1"/>
    </source>
</evidence>
<dbReference type="PANTHER" id="PTHR32083">
    <property type="entry name" value="CILIA AND FLAGELLA-ASSOCIATED PROTEIN 58-RELATED"/>
    <property type="match status" value="1"/>
</dbReference>
<dbReference type="PANTHER" id="PTHR32083:SF34">
    <property type="entry name" value="COILED-COIL DOMAIN-CONTAINING PROTEIN 146"/>
    <property type="match status" value="1"/>
</dbReference>
<dbReference type="GO" id="GO:0005856">
    <property type="term" value="C:cytoskeleton"/>
    <property type="evidence" value="ECO:0007669"/>
    <property type="project" value="TreeGrafter"/>
</dbReference>
<dbReference type="Proteomes" id="UP000562415">
    <property type="component" value="Unassembled WGS sequence"/>
</dbReference>
<gene>
    <name evidence="3" type="primary">Ccdc146_1</name>
    <name evidence="3" type="ORF">PROATE_R07040</name>
</gene>
<sequence length="664" mass="78358">LFSAGKITFARVAELKGKYTLLHKTLISLQESEIQLLQEAKRLSVELEQQQHELEKAEQFPEESFSEVLQIRKQLLSCQNEYNAIQERESDIQYKIKCLQEEKSLLESEYARIPKHRGTDKKIKQLKENCDELCKEVNQRKEEINAIKEDVSSKKKLMLIDKEEMEKLLEKQANLKDELVRILGVPVKLGKEAEKIKWKKNNEEKKKKALDDQIGELNATLKATEKRTEEILQEREDIMKELDEKQILLESKERECSTLAKLLEINREKELVIVAEREALEKNLNNCALEKKEQSDILIHKQTQKDRELKILKKMELQLNTILGALEREKSQHKRLKLEAEAIPKSSGLLLERRQELQKEVEVIKRSLTEQETISGMDARVLQECIAEEGLLYKELEKSRKELSRLAHLIRLKVEEREQKSRDVQKVQIQLQNVIKELKRKDLEIKEFEKRGRKIKKELQGLAKIYEVVQNERNKCIDLVHAAHQKANEIKKRVKLIENEIENLRNTLITEERKLQKQQLKNTNNIAIIDSLKSDCLKIVQAMQEMKEKKEQRYLVLEKLTNTITQTEEEIVQLHKRYERALQQQNESGLLLRDREEELCILYERIHMQEMLCRNGEIEIQVMDEKIKFLKVKVVEKKREIELLLKTLPVKKALDAQLVMLQIQ</sequence>
<evidence type="ECO:0000313" key="4">
    <source>
        <dbReference type="Proteomes" id="UP000562415"/>
    </source>
</evidence>
<name>A0A7K5FXX8_PROAR</name>
<feature type="coiled-coil region" evidence="2">
    <location>
        <begin position="33"/>
        <end position="60"/>
    </location>
</feature>
<organism evidence="3 4">
    <name type="scientific">Probosciger aterrimus</name>
    <name type="common">Palm cockatoo</name>
    <dbReference type="NCBI Taxonomy" id="141839"/>
    <lineage>
        <taxon>Eukaryota</taxon>
        <taxon>Metazoa</taxon>
        <taxon>Chordata</taxon>
        <taxon>Craniata</taxon>
        <taxon>Vertebrata</taxon>
        <taxon>Euteleostomi</taxon>
        <taxon>Archelosauria</taxon>
        <taxon>Archosauria</taxon>
        <taxon>Dinosauria</taxon>
        <taxon>Saurischia</taxon>
        <taxon>Theropoda</taxon>
        <taxon>Coelurosauria</taxon>
        <taxon>Aves</taxon>
        <taxon>Neognathae</taxon>
        <taxon>Neoaves</taxon>
        <taxon>Telluraves</taxon>
        <taxon>Australaves</taxon>
        <taxon>Psittaciformes</taxon>
        <taxon>Cacatuidae</taxon>
        <taxon>Probosciger</taxon>
    </lineage>
</organism>
<dbReference type="EMBL" id="VYZH01006588">
    <property type="protein sequence ID" value="NWS49614.1"/>
    <property type="molecule type" value="Genomic_DNA"/>
</dbReference>
<protein>
    <submittedName>
        <fullName evidence="3">CC146 protein</fullName>
    </submittedName>
</protein>
<evidence type="ECO:0000256" key="1">
    <source>
        <dbReference type="ARBA" id="ARBA00023054"/>
    </source>
</evidence>
<dbReference type="OrthoDB" id="10262929at2759"/>
<reference evidence="3 4" key="1">
    <citation type="submission" date="2019-09" db="EMBL/GenBank/DDBJ databases">
        <title>Bird 10,000 Genomes (B10K) Project - Family phase.</title>
        <authorList>
            <person name="Zhang G."/>
        </authorList>
    </citation>
    <scope>NUCLEOTIDE SEQUENCE [LARGE SCALE GENOMIC DNA]</scope>
    <source>
        <strain evidence="3">B10K-DU-017-47</strain>
    </source>
</reference>
<dbReference type="AlphaFoldDB" id="A0A7K5FXX8"/>
<feature type="coiled-coil region" evidence="2">
    <location>
        <begin position="417"/>
        <end position="584"/>
    </location>
</feature>
<proteinExistence type="predicted"/>
<feature type="non-terminal residue" evidence="3">
    <location>
        <position position="664"/>
    </location>
</feature>
<feature type="non-terminal residue" evidence="3">
    <location>
        <position position="1"/>
    </location>
</feature>
<comment type="caution">
    <text evidence="3">The sequence shown here is derived from an EMBL/GenBank/DDBJ whole genome shotgun (WGS) entry which is preliminary data.</text>
</comment>
<keyword evidence="1 2" id="KW-0175">Coiled coil</keyword>
<accession>A0A7K5FXX8</accession>
<feature type="coiled-coil region" evidence="2">
    <location>
        <begin position="116"/>
        <end position="255"/>
    </location>
</feature>
<feature type="coiled-coil region" evidence="2">
    <location>
        <begin position="312"/>
        <end position="374"/>
    </location>
</feature>